<dbReference type="AlphaFoldDB" id="A0A371D2S2"/>
<evidence type="ECO:0000256" key="1">
    <source>
        <dbReference type="SAM" id="MobiDB-lite"/>
    </source>
</evidence>
<dbReference type="Proteomes" id="UP000256964">
    <property type="component" value="Unassembled WGS sequence"/>
</dbReference>
<organism evidence="2 3">
    <name type="scientific">Lentinus brumalis</name>
    <dbReference type="NCBI Taxonomy" id="2498619"/>
    <lineage>
        <taxon>Eukaryota</taxon>
        <taxon>Fungi</taxon>
        <taxon>Dikarya</taxon>
        <taxon>Basidiomycota</taxon>
        <taxon>Agaricomycotina</taxon>
        <taxon>Agaricomycetes</taxon>
        <taxon>Polyporales</taxon>
        <taxon>Polyporaceae</taxon>
        <taxon>Lentinus</taxon>
    </lineage>
</organism>
<reference evidence="2 3" key="1">
    <citation type="journal article" date="2018" name="Biotechnol. Biofuels">
        <title>Integrative visual omics of the white-rot fungus Polyporus brumalis exposes the biotechnological potential of its oxidative enzymes for delignifying raw plant biomass.</title>
        <authorList>
            <person name="Miyauchi S."/>
            <person name="Rancon A."/>
            <person name="Drula E."/>
            <person name="Hage H."/>
            <person name="Chaduli D."/>
            <person name="Favel A."/>
            <person name="Grisel S."/>
            <person name="Henrissat B."/>
            <person name="Herpoel-Gimbert I."/>
            <person name="Ruiz-Duenas F.J."/>
            <person name="Chevret D."/>
            <person name="Hainaut M."/>
            <person name="Lin J."/>
            <person name="Wang M."/>
            <person name="Pangilinan J."/>
            <person name="Lipzen A."/>
            <person name="Lesage-Meessen L."/>
            <person name="Navarro D."/>
            <person name="Riley R."/>
            <person name="Grigoriev I.V."/>
            <person name="Zhou S."/>
            <person name="Raouche S."/>
            <person name="Rosso M.N."/>
        </authorList>
    </citation>
    <scope>NUCLEOTIDE SEQUENCE [LARGE SCALE GENOMIC DNA]</scope>
    <source>
        <strain evidence="2 3">BRFM 1820</strain>
    </source>
</reference>
<gene>
    <name evidence="2" type="ORF">OH76DRAFT_817787</name>
</gene>
<keyword evidence="3" id="KW-1185">Reference proteome</keyword>
<name>A0A371D2S2_9APHY</name>
<feature type="compositionally biased region" description="Polar residues" evidence="1">
    <location>
        <begin position="1"/>
        <end position="14"/>
    </location>
</feature>
<accession>A0A371D2S2</accession>
<feature type="compositionally biased region" description="Polar residues" evidence="1">
    <location>
        <begin position="70"/>
        <end position="90"/>
    </location>
</feature>
<proteinExistence type="predicted"/>
<sequence>MSISVALDTLTSSGGPRLASDRITGAAKKRRRGLRGMEDEGEQTERSSDAPISETDAVTQHARRSLALRTWTSAGKRTEQNKGCSVTRGQPSPPSGLKTQRSTVTRRAVGRTPRIRSQNTTCRRLPPRR</sequence>
<dbReference type="EMBL" id="KZ857424">
    <property type="protein sequence ID" value="RDX46779.1"/>
    <property type="molecule type" value="Genomic_DNA"/>
</dbReference>
<protein>
    <submittedName>
        <fullName evidence="2">Uncharacterized protein</fullName>
    </submittedName>
</protein>
<evidence type="ECO:0000313" key="3">
    <source>
        <dbReference type="Proteomes" id="UP000256964"/>
    </source>
</evidence>
<evidence type="ECO:0000313" key="2">
    <source>
        <dbReference type="EMBL" id="RDX46779.1"/>
    </source>
</evidence>
<feature type="region of interest" description="Disordered" evidence="1">
    <location>
        <begin position="1"/>
        <end position="129"/>
    </location>
</feature>
<feature type="compositionally biased region" description="Basic and acidic residues" evidence="1">
    <location>
        <begin position="35"/>
        <end position="48"/>
    </location>
</feature>